<organism evidence="4 5">
    <name type="scientific">Orchesella cincta</name>
    <name type="common">Springtail</name>
    <name type="synonym">Podura cincta</name>
    <dbReference type="NCBI Taxonomy" id="48709"/>
    <lineage>
        <taxon>Eukaryota</taxon>
        <taxon>Metazoa</taxon>
        <taxon>Ecdysozoa</taxon>
        <taxon>Arthropoda</taxon>
        <taxon>Hexapoda</taxon>
        <taxon>Collembola</taxon>
        <taxon>Entomobryomorpha</taxon>
        <taxon>Entomobryoidea</taxon>
        <taxon>Orchesellidae</taxon>
        <taxon>Orchesellinae</taxon>
        <taxon>Orchesella</taxon>
    </lineage>
</organism>
<dbReference type="Pfam" id="PF00085">
    <property type="entry name" value="Thioredoxin"/>
    <property type="match status" value="1"/>
</dbReference>
<dbReference type="AlphaFoldDB" id="A0A1D2NCI2"/>
<feature type="region of interest" description="Disordered" evidence="2">
    <location>
        <begin position="182"/>
        <end position="214"/>
    </location>
</feature>
<feature type="domain" description="Thioredoxin" evidence="3">
    <location>
        <begin position="76"/>
        <end position="153"/>
    </location>
</feature>
<dbReference type="OrthoDB" id="10257948at2759"/>
<evidence type="ECO:0000313" key="5">
    <source>
        <dbReference type="Proteomes" id="UP000094527"/>
    </source>
</evidence>
<evidence type="ECO:0000313" key="4">
    <source>
        <dbReference type="EMBL" id="ODN02941.1"/>
    </source>
</evidence>
<dbReference type="InterPro" id="IPR036249">
    <property type="entry name" value="Thioredoxin-like_sf"/>
</dbReference>
<name>A0A1D2NCI2_ORCCI</name>
<dbReference type="STRING" id="48709.A0A1D2NCI2"/>
<dbReference type="Gene3D" id="3.40.30.10">
    <property type="entry name" value="Glutaredoxin"/>
    <property type="match status" value="1"/>
</dbReference>
<evidence type="ECO:0000256" key="1">
    <source>
        <dbReference type="ARBA" id="ARBA00026148"/>
    </source>
</evidence>
<dbReference type="InterPro" id="IPR013766">
    <property type="entry name" value="Thioredoxin_domain"/>
</dbReference>
<evidence type="ECO:0000259" key="3">
    <source>
        <dbReference type="Pfam" id="PF00085"/>
    </source>
</evidence>
<keyword evidence="5" id="KW-1185">Reference proteome</keyword>
<dbReference type="PANTHER" id="PTHR21148">
    <property type="entry name" value="THIOREDOXIN DOMAIN-CONTAINING PROTEIN 9"/>
    <property type="match status" value="1"/>
</dbReference>
<sequence>MENFETHIRQAVAHAAKEIEKQVDEEIERLQNPDELEKLKEERMKKLKLLAAQKTEWKKAGHGEYEEIPDEKTFFEVSKKSARVVAHFSREATERCKIVDKHLKILAQNHLETRFVKLNAEKSPFLTDRLKIKVLPTILILKDATVVDRVVGFGDLGGVDDFRTEMLEWRLARCDGVFYQGDKDQPPEFKQKKRQVMRTIRGKDDFDSDESDDE</sequence>
<dbReference type="Proteomes" id="UP000094527">
    <property type="component" value="Unassembled WGS sequence"/>
</dbReference>
<evidence type="ECO:0000256" key="2">
    <source>
        <dbReference type="SAM" id="MobiDB-lite"/>
    </source>
</evidence>
<dbReference type="CDD" id="cd02989">
    <property type="entry name" value="Phd_like_TxnDC9"/>
    <property type="match status" value="1"/>
</dbReference>
<accession>A0A1D2NCI2</accession>
<protein>
    <recommendedName>
        <fullName evidence="1">Thioredoxin domain-containing protein 9</fullName>
    </recommendedName>
</protein>
<dbReference type="OMA" id="CVIAFID"/>
<comment type="caution">
    <text evidence="4">The sequence shown here is derived from an EMBL/GenBank/DDBJ whole genome shotgun (WGS) entry which is preliminary data.</text>
</comment>
<proteinExistence type="predicted"/>
<reference evidence="4 5" key="1">
    <citation type="journal article" date="2016" name="Genome Biol. Evol.">
        <title>Gene Family Evolution Reflects Adaptation to Soil Environmental Stressors in the Genome of the Collembolan Orchesella cincta.</title>
        <authorList>
            <person name="Faddeeva-Vakhrusheva A."/>
            <person name="Derks M.F."/>
            <person name="Anvar S.Y."/>
            <person name="Agamennone V."/>
            <person name="Suring W."/>
            <person name="Smit S."/>
            <person name="van Straalen N.M."/>
            <person name="Roelofs D."/>
        </authorList>
    </citation>
    <scope>NUCLEOTIDE SEQUENCE [LARGE SCALE GENOMIC DNA]</scope>
    <source>
        <tissue evidence="4">Mixed pool</tissue>
    </source>
</reference>
<dbReference type="EMBL" id="LJIJ01000092">
    <property type="protein sequence ID" value="ODN02941.1"/>
    <property type="molecule type" value="Genomic_DNA"/>
</dbReference>
<gene>
    <name evidence="4" type="ORF">Ocin01_03743</name>
</gene>
<dbReference type="SUPFAM" id="SSF52833">
    <property type="entry name" value="Thioredoxin-like"/>
    <property type="match status" value="1"/>
</dbReference>